<gene>
    <name evidence="2" type="ORF">CGZ93_16085</name>
</gene>
<name>A0A255GQK2_9ACTN</name>
<protein>
    <recommendedName>
        <fullName evidence="4">Antitoxin</fullName>
    </recommendedName>
</protein>
<evidence type="ECO:0000256" key="1">
    <source>
        <dbReference type="SAM" id="MobiDB-lite"/>
    </source>
</evidence>
<dbReference type="AlphaFoldDB" id="A0A255GQK2"/>
<dbReference type="InterPro" id="IPR028037">
    <property type="entry name" value="Antitoxin_Rv0909/MT0933"/>
</dbReference>
<dbReference type="Pfam" id="PF14013">
    <property type="entry name" value="MT0933_antitox"/>
    <property type="match status" value="1"/>
</dbReference>
<keyword evidence="3" id="KW-1185">Reference proteome</keyword>
<accession>A0A255GQK2</accession>
<proteinExistence type="predicted"/>
<evidence type="ECO:0000313" key="2">
    <source>
        <dbReference type="EMBL" id="OYO18079.1"/>
    </source>
</evidence>
<comment type="caution">
    <text evidence="2">The sequence shown here is derived from an EMBL/GenBank/DDBJ whole genome shotgun (WGS) entry which is preliminary data.</text>
</comment>
<sequence length="59" mass="6809">MSVFDKILRKASDYVEKNPEKANRLLDRGAEMANRRTGGKHANKIARGTEAARRRLRKR</sequence>
<dbReference type="OrthoDB" id="5125103at2"/>
<dbReference type="EMBL" id="NMVQ01000045">
    <property type="protein sequence ID" value="OYO18079.1"/>
    <property type="molecule type" value="Genomic_DNA"/>
</dbReference>
<reference evidence="2 3" key="1">
    <citation type="submission" date="2017-07" db="EMBL/GenBank/DDBJ databases">
        <title>Draft whole genome sequences of clinical Proprionibacteriaceae strains.</title>
        <authorList>
            <person name="Bernier A.-M."/>
            <person name="Bernard K."/>
            <person name="Domingo M.-C."/>
        </authorList>
    </citation>
    <scope>NUCLEOTIDE SEQUENCE [LARGE SCALE GENOMIC DNA]</scope>
    <source>
        <strain evidence="2 3">NML 130396</strain>
    </source>
</reference>
<dbReference type="RefSeq" id="WP_094365168.1">
    <property type="nucleotide sequence ID" value="NZ_NMVQ01000045.1"/>
</dbReference>
<organism evidence="2 3">
    <name type="scientific">Enemella dayhoffiae</name>
    <dbReference type="NCBI Taxonomy" id="2016507"/>
    <lineage>
        <taxon>Bacteria</taxon>
        <taxon>Bacillati</taxon>
        <taxon>Actinomycetota</taxon>
        <taxon>Actinomycetes</taxon>
        <taxon>Propionibacteriales</taxon>
        <taxon>Propionibacteriaceae</taxon>
        <taxon>Enemella</taxon>
    </lineage>
</organism>
<evidence type="ECO:0008006" key="4">
    <source>
        <dbReference type="Google" id="ProtNLM"/>
    </source>
</evidence>
<dbReference type="Proteomes" id="UP000216311">
    <property type="component" value="Unassembled WGS sequence"/>
</dbReference>
<evidence type="ECO:0000313" key="3">
    <source>
        <dbReference type="Proteomes" id="UP000216311"/>
    </source>
</evidence>
<feature type="region of interest" description="Disordered" evidence="1">
    <location>
        <begin position="34"/>
        <end position="59"/>
    </location>
</feature>